<dbReference type="AlphaFoldDB" id="A0A420TCV7"/>
<name>A0A420TCV7_GIBIN</name>
<gene>
    <name evidence="2" type="ORF">BFJ72_g6842</name>
</gene>
<feature type="region of interest" description="Disordered" evidence="1">
    <location>
        <begin position="1"/>
        <end position="288"/>
    </location>
</feature>
<evidence type="ECO:0000313" key="3">
    <source>
        <dbReference type="Proteomes" id="UP000283569"/>
    </source>
</evidence>
<evidence type="ECO:0000313" key="2">
    <source>
        <dbReference type="EMBL" id="RKL39368.1"/>
    </source>
</evidence>
<organism evidence="2 3">
    <name type="scientific">Gibberella intermedia</name>
    <name type="common">Bulb rot disease fungus</name>
    <name type="synonym">Fusarium proliferatum</name>
    <dbReference type="NCBI Taxonomy" id="948311"/>
    <lineage>
        <taxon>Eukaryota</taxon>
        <taxon>Fungi</taxon>
        <taxon>Dikarya</taxon>
        <taxon>Ascomycota</taxon>
        <taxon>Pezizomycotina</taxon>
        <taxon>Sordariomycetes</taxon>
        <taxon>Hypocreomycetidae</taxon>
        <taxon>Hypocreales</taxon>
        <taxon>Nectriaceae</taxon>
        <taxon>Fusarium</taxon>
        <taxon>Fusarium fujikuroi species complex</taxon>
    </lineage>
</organism>
<protein>
    <submittedName>
        <fullName evidence="2">Uncharacterized protein</fullName>
    </submittedName>
</protein>
<feature type="region of interest" description="Disordered" evidence="1">
    <location>
        <begin position="336"/>
        <end position="357"/>
    </location>
</feature>
<feature type="compositionally biased region" description="Basic and acidic residues" evidence="1">
    <location>
        <begin position="12"/>
        <end position="84"/>
    </location>
</feature>
<dbReference type="EMBL" id="MRDB01000021">
    <property type="protein sequence ID" value="RKL39368.1"/>
    <property type="molecule type" value="Genomic_DNA"/>
</dbReference>
<feature type="compositionally biased region" description="Polar residues" evidence="1">
    <location>
        <begin position="336"/>
        <end position="347"/>
    </location>
</feature>
<feature type="compositionally biased region" description="Polar residues" evidence="1">
    <location>
        <begin position="239"/>
        <end position="257"/>
    </location>
</feature>
<dbReference type="Proteomes" id="UP000283569">
    <property type="component" value="Unassembled WGS sequence"/>
</dbReference>
<comment type="caution">
    <text evidence="2">The sequence shown here is derived from an EMBL/GenBank/DDBJ whole genome shotgun (WGS) entry which is preliminary data.</text>
</comment>
<feature type="compositionally biased region" description="Pro residues" evidence="1">
    <location>
        <begin position="172"/>
        <end position="181"/>
    </location>
</feature>
<proteinExistence type="predicted"/>
<accession>A0A420TCV7</accession>
<feature type="compositionally biased region" description="Gly residues" evidence="1">
    <location>
        <begin position="88"/>
        <end position="97"/>
    </location>
</feature>
<sequence length="357" mass="39327">MTSRQSTAGGEESEHQESEYQESEHQESEHQESEHQESEHQESEHQESEHQESEYQDLKHQESKNDLHHGDRGELARSNDRRDQFGYQSGGQHGGGHLQHPPPSHPSQAPGDTTGYPSTAQRGPLAPPSQSSYNATGYLPTAHHGSIPSYLQPPLARSNTTDYLPTAQHGFLPPPNPPPIQAPGSTVPQNPRPSRANYPHGHYPPQNAPTGQHGLNQPAPHGISSQVPLGSGNEPPHPSSQLYGPNQTWHTSYNSVNGEEEGKEKKGGRKRTRSQANIYQDPSAGSRGSWDLLRRDLGNTLRSVFYQFKEIDKIEGHSTDEEANLTIHFTVSRSQDTGEVNVNTQLNGPPGEQRRSG</sequence>
<evidence type="ECO:0000256" key="1">
    <source>
        <dbReference type="SAM" id="MobiDB-lite"/>
    </source>
</evidence>
<reference evidence="2 3" key="1">
    <citation type="journal article" date="2018" name="Sci. Rep.">
        <title>Characterisation of pathogen-specific regions and novel effector candidates in Fusarium oxysporum f. sp. cepae.</title>
        <authorList>
            <person name="Armitage A.D."/>
            <person name="Taylor A."/>
            <person name="Sobczyk M.K."/>
            <person name="Baxter L."/>
            <person name="Greenfield B.P."/>
            <person name="Bates H.J."/>
            <person name="Wilson F."/>
            <person name="Jackson A.C."/>
            <person name="Ott S."/>
            <person name="Harrison R.J."/>
            <person name="Clarkson J.P."/>
        </authorList>
    </citation>
    <scope>NUCLEOTIDE SEQUENCE [LARGE SCALE GENOMIC DNA]</scope>
    <source>
        <strain evidence="2 3">Fp_A8</strain>
    </source>
</reference>